<dbReference type="GO" id="GO:0046872">
    <property type="term" value="F:metal ion binding"/>
    <property type="evidence" value="ECO:0007669"/>
    <property type="project" value="UniProtKB-KW"/>
</dbReference>
<dbReference type="AlphaFoldDB" id="A0A2R4SC84"/>
<dbReference type="EMBL" id="MF370233">
    <property type="protein sequence ID" value="AVZ45854.1"/>
    <property type="molecule type" value="mRNA"/>
</dbReference>
<dbReference type="InterPro" id="IPR050231">
    <property type="entry name" value="Iron_ascorbate_oxido_reductase"/>
</dbReference>
<evidence type="ECO:0000256" key="7">
    <source>
        <dbReference type="ARBA" id="ARBA00037909"/>
    </source>
</evidence>
<feature type="domain" description="Fe2OG dioxygenase" evidence="11">
    <location>
        <begin position="202"/>
        <end position="303"/>
    </location>
</feature>
<evidence type="ECO:0000259" key="11">
    <source>
        <dbReference type="PROSITE" id="PS51471"/>
    </source>
</evidence>
<dbReference type="InterPro" id="IPR026992">
    <property type="entry name" value="DIOX_N"/>
</dbReference>
<dbReference type="InterPro" id="IPR005123">
    <property type="entry name" value="Oxoglu/Fe-dep_dioxygenase_dom"/>
</dbReference>
<dbReference type="OrthoDB" id="288590at2759"/>
<keyword evidence="4" id="KW-0223">Dioxygenase</keyword>
<comment type="cofactor">
    <cofactor evidence="1">
        <name>L-ascorbate</name>
        <dbReference type="ChEBI" id="CHEBI:38290"/>
    </cofactor>
</comment>
<dbReference type="PROSITE" id="PS51471">
    <property type="entry name" value="FE2OG_OXY"/>
    <property type="match status" value="1"/>
</dbReference>
<dbReference type="InterPro" id="IPR027443">
    <property type="entry name" value="IPNS-like_sf"/>
</dbReference>
<evidence type="ECO:0000256" key="2">
    <source>
        <dbReference type="ARBA" id="ARBA00004972"/>
    </source>
</evidence>
<evidence type="ECO:0000256" key="1">
    <source>
        <dbReference type="ARBA" id="ARBA00001961"/>
    </source>
</evidence>
<comment type="pathway">
    <text evidence="7">Plant hormone biosynthesis; gibberellin biosynthesis.</text>
</comment>
<dbReference type="RefSeq" id="XP_028086583.1">
    <property type="nucleotide sequence ID" value="XM_028230782.1"/>
</dbReference>
<dbReference type="GeneID" id="114287442"/>
<name>A0A2R4SC84_CAMSI</name>
<dbReference type="InterPro" id="IPR044861">
    <property type="entry name" value="IPNS-like_FE2OG_OXY"/>
</dbReference>
<dbReference type="GO" id="GO:0009686">
    <property type="term" value="P:gibberellin biosynthetic process"/>
    <property type="evidence" value="ECO:0007669"/>
    <property type="project" value="UniProtKB-ARBA"/>
</dbReference>
<comment type="similarity">
    <text evidence="8">Belongs to the iron/ascorbate-dependent oxidoreductase family. GA3OX subfamily.</text>
</comment>
<accession>A0A2R4SC84</accession>
<reference evidence="12" key="1">
    <citation type="submission" date="2017-06" db="EMBL/GenBank/DDBJ databases">
        <authorList>
            <person name="Kim H.J."/>
            <person name="Triplett B.A."/>
        </authorList>
    </citation>
    <scope>NUCLEOTIDE SEQUENCE</scope>
</reference>
<proteinExistence type="evidence at transcript level"/>
<dbReference type="Gene3D" id="2.60.120.330">
    <property type="entry name" value="B-lactam Antibiotic, Isopenicillin N Synthase, Chain"/>
    <property type="match status" value="1"/>
</dbReference>
<protein>
    <recommendedName>
        <fullName evidence="9">gibberellin 3beta-dioxygenase</fullName>
        <ecNumber evidence="9">1.14.11.15</ecNumber>
    </recommendedName>
</protein>
<keyword evidence="3 10" id="KW-0479">Metal-binding</keyword>
<organism evidence="12">
    <name type="scientific">Camellia sinensis</name>
    <name type="common">Tea plant</name>
    <name type="synonym">Thea sinensis</name>
    <dbReference type="NCBI Taxonomy" id="4442"/>
    <lineage>
        <taxon>Eukaryota</taxon>
        <taxon>Viridiplantae</taxon>
        <taxon>Streptophyta</taxon>
        <taxon>Embryophyta</taxon>
        <taxon>Tracheophyta</taxon>
        <taxon>Spermatophyta</taxon>
        <taxon>Magnoliopsida</taxon>
        <taxon>eudicotyledons</taxon>
        <taxon>Gunneridae</taxon>
        <taxon>Pentapetalae</taxon>
        <taxon>asterids</taxon>
        <taxon>Ericales</taxon>
        <taxon>Theaceae</taxon>
        <taxon>Camellia</taxon>
    </lineage>
</organism>
<dbReference type="GO" id="GO:0016707">
    <property type="term" value="F:gibberellin 3-beta-dioxygenase activity"/>
    <property type="evidence" value="ECO:0007669"/>
    <property type="project" value="UniProtKB-EC"/>
</dbReference>
<evidence type="ECO:0000256" key="3">
    <source>
        <dbReference type="ARBA" id="ARBA00022723"/>
    </source>
</evidence>
<evidence type="ECO:0000313" key="12">
    <source>
        <dbReference type="EMBL" id="AVZ45854.1"/>
    </source>
</evidence>
<evidence type="ECO:0000256" key="8">
    <source>
        <dbReference type="ARBA" id="ARBA00061560"/>
    </source>
</evidence>
<comment type="pathway">
    <text evidence="2">Hormone biosynthesis.</text>
</comment>
<dbReference type="SUPFAM" id="SSF51197">
    <property type="entry name" value="Clavaminate synthase-like"/>
    <property type="match status" value="1"/>
</dbReference>
<keyword evidence="5 10" id="KW-0560">Oxidoreductase</keyword>
<keyword evidence="6 10" id="KW-0408">Iron</keyword>
<dbReference type="FunFam" id="2.60.120.330:FF:000013">
    <property type="entry name" value="Gibberellin 3-beta-dioxygenase 1"/>
    <property type="match status" value="1"/>
</dbReference>
<dbReference type="EC" id="1.14.11.15" evidence="9"/>
<dbReference type="Pfam" id="PF14226">
    <property type="entry name" value="DIOX_N"/>
    <property type="match status" value="1"/>
</dbReference>
<evidence type="ECO:0000256" key="10">
    <source>
        <dbReference type="RuleBase" id="RU003682"/>
    </source>
</evidence>
<dbReference type="Pfam" id="PF03171">
    <property type="entry name" value="2OG-FeII_Oxy"/>
    <property type="match status" value="1"/>
</dbReference>
<sequence length="345" mass="38725">MTTFSEVYTNNPLQLHHIIPLDFNSLQAVPDSHIWPKSDDDVPTSDEYLSIPIVDLMDPDVVDRVSHACQTWGIFQVTNHGLSPSLLEGVEEETWRLFSLPVPEKMKVLRLPDGATGYGTARIAPFYSKSMWHEGFTIIGGSFVEHAKVLWPNDYKRFCDVIDECQKSMKTLAHKLLHIILKSLNLSEEQESNWATMIHQSETNALQLNSYPTCPDPNQAIGLPPHTDSLLLTILHHSNTSGLQIFRDGGFGWVPVSSFPGALTVNVGDLLHILSNGKFPTVYHRVVVSGTCHRVSMGYFYGLPVDSTVEPLSKVEFPMYKSLTVREYIGIKNECHEKALSLIRI</sequence>
<dbReference type="PANTHER" id="PTHR47990">
    <property type="entry name" value="2-OXOGLUTARATE (2OG) AND FE(II)-DEPENDENT OXYGENASE SUPERFAMILY PROTEIN-RELATED"/>
    <property type="match status" value="1"/>
</dbReference>
<evidence type="ECO:0000256" key="9">
    <source>
        <dbReference type="ARBA" id="ARBA00066695"/>
    </source>
</evidence>
<evidence type="ECO:0000256" key="4">
    <source>
        <dbReference type="ARBA" id="ARBA00022964"/>
    </source>
</evidence>
<evidence type="ECO:0000256" key="5">
    <source>
        <dbReference type="ARBA" id="ARBA00023002"/>
    </source>
</evidence>
<evidence type="ECO:0000256" key="6">
    <source>
        <dbReference type="ARBA" id="ARBA00023004"/>
    </source>
</evidence>
<dbReference type="KEGG" id="csin:114287442"/>